<evidence type="ECO:0000256" key="2">
    <source>
        <dbReference type="SAM" id="SignalP"/>
    </source>
</evidence>
<feature type="compositionally biased region" description="Gly residues" evidence="1">
    <location>
        <begin position="44"/>
        <end position="60"/>
    </location>
</feature>
<dbReference type="EMBL" id="RFFG01000103">
    <property type="protein sequence ID" value="RMI37606.1"/>
    <property type="molecule type" value="Genomic_DNA"/>
</dbReference>
<keyword evidence="4" id="KW-1185">Reference proteome</keyword>
<dbReference type="AlphaFoldDB" id="A0A3M2LKG9"/>
<feature type="compositionally biased region" description="Low complexity" evidence="1">
    <location>
        <begin position="61"/>
        <end position="77"/>
    </location>
</feature>
<evidence type="ECO:0000256" key="1">
    <source>
        <dbReference type="SAM" id="MobiDB-lite"/>
    </source>
</evidence>
<gene>
    <name evidence="3" type="ORF">EBO15_35465</name>
</gene>
<comment type="caution">
    <text evidence="3">The sequence shown here is derived from an EMBL/GenBank/DDBJ whole genome shotgun (WGS) entry which is preliminary data.</text>
</comment>
<dbReference type="PROSITE" id="PS51257">
    <property type="entry name" value="PROKAR_LIPOPROTEIN"/>
    <property type="match status" value="1"/>
</dbReference>
<evidence type="ECO:0000313" key="4">
    <source>
        <dbReference type="Proteomes" id="UP000282674"/>
    </source>
</evidence>
<dbReference type="RefSeq" id="WP_122198846.1">
    <property type="nucleotide sequence ID" value="NZ_JBHSKC010000001.1"/>
</dbReference>
<evidence type="ECO:0000313" key="3">
    <source>
        <dbReference type="EMBL" id="RMI37606.1"/>
    </source>
</evidence>
<feature type="signal peptide" evidence="2">
    <location>
        <begin position="1"/>
        <end position="23"/>
    </location>
</feature>
<proteinExistence type="predicted"/>
<sequence>MNKAILRGAAIALAMCLASPALTACGGSKSDDKKTDVAATASSGEGGGGSGGTDGTGGGTDASASPGGSSSPKPEGSLKASKLPVPEDLAGALQDTYFAAAKKNYPKGTRANVMTPQHVLFGKVTGKNGGVEFYAAGDIGFKNDPMSQQDGPHVWKKDDSQQSWAYVGDTGGALCGKVPTALVKAWGKSCN</sequence>
<feature type="region of interest" description="Disordered" evidence="1">
    <location>
        <begin position="25"/>
        <end position="81"/>
    </location>
</feature>
<reference evidence="3 4" key="1">
    <citation type="submission" date="2018-10" db="EMBL/GenBank/DDBJ databases">
        <title>Isolation from soil.</title>
        <authorList>
            <person name="Hu J."/>
        </authorList>
    </citation>
    <scope>NUCLEOTIDE SEQUENCE [LARGE SCALE GENOMIC DNA]</scope>
    <source>
        <strain evidence="3 4">NEAU-Ht49</strain>
    </source>
</reference>
<name>A0A3M2LKG9_9ACTN</name>
<evidence type="ECO:0008006" key="5">
    <source>
        <dbReference type="Google" id="ProtNLM"/>
    </source>
</evidence>
<dbReference type="OrthoDB" id="3481295at2"/>
<organism evidence="3 4">
    <name type="scientific">Actinomadura harenae</name>
    <dbReference type="NCBI Taxonomy" id="2483351"/>
    <lineage>
        <taxon>Bacteria</taxon>
        <taxon>Bacillati</taxon>
        <taxon>Actinomycetota</taxon>
        <taxon>Actinomycetes</taxon>
        <taxon>Streptosporangiales</taxon>
        <taxon>Thermomonosporaceae</taxon>
        <taxon>Actinomadura</taxon>
    </lineage>
</organism>
<keyword evidence="2" id="KW-0732">Signal</keyword>
<accession>A0A3M2LKG9</accession>
<feature type="chain" id="PRO_5039188298" description="Lipoprotein" evidence="2">
    <location>
        <begin position="24"/>
        <end position="191"/>
    </location>
</feature>
<dbReference type="Proteomes" id="UP000282674">
    <property type="component" value="Unassembled WGS sequence"/>
</dbReference>
<protein>
    <recommendedName>
        <fullName evidence="5">Lipoprotein</fullName>
    </recommendedName>
</protein>